<dbReference type="AlphaFoldDB" id="A0A9W7Y1F5"/>
<keyword evidence="8" id="KW-1185">Reference proteome</keyword>
<organism evidence="7 8">
    <name type="scientific">Coemansia biformis</name>
    <dbReference type="NCBI Taxonomy" id="1286918"/>
    <lineage>
        <taxon>Eukaryota</taxon>
        <taxon>Fungi</taxon>
        <taxon>Fungi incertae sedis</taxon>
        <taxon>Zoopagomycota</taxon>
        <taxon>Kickxellomycotina</taxon>
        <taxon>Kickxellomycetes</taxon>
        <taxon>Kickxellales</taxon>
        <taxon>Kickxellaceae</taxon>
        <taxon>Coemansia</taxon>
    </lineage>
</organism>
<keyword evidence="4 5" id="KW-0472">Membrane</keyword>
<dbReference type="OrthoDB" id="5569995at2759"/>
<feature type="transmembrane region" description="Helical" evidence="5">
    <location>
        <begin position="6"/>
        <end position="26"/>
    </location>
</feature>
<reference evidence="7" key="1">
    <citation type="submission" date="2022-07" db="EMBL/GenBank/DDBJ databases">
        <title>Phylogenomic reconstructions and comparative analyses of Kickxellomycotina fungi.</title>
        <authorList>
            <person name="Reynolds N.K."/>
            <person name="Stajich J.E."/>
            <person name="Barry K."/>
            <person name="Grigoriev I.V."/>
            <person name="Crous P."/>
            <person name="Smith M.E."/>
        </authorList>
    </citation>
    <scope>NUCLEOTIDE SEQUENCE</scope>
    <source>
        <strain evidence="7">BCRC 34381</strain>
    </source>
</reference>
<dbReference type="InterPro" id="IPR008253">
    <property type="entry name" value="Marvel"/>
</dbReference>
<comment type="subcellular location">
    <subcellularLocation>
        <location evidence="1">Membrane</location>
        <topology evidence="1">Multi-pass membrane protein</topology>
    </subcellularLocation>
</comment>
<gene>
    <name evidence="7" type="ORF">LPJ61_005846</name>
</gene>
<dbReference type="GO" id="GO:0016020">
    <property type="term" value="C:membrane"/>
    <property type="evidence" value="ECO:0007669"/>
    <property type="project" value="UniProtKB-SubCell"/>
</dbReference>
<evidence type="ECO:0000259" key="6">
    <source>
        <dbReference type="Pfam" id="PF01284"/>
    </source>
</evidence>
<keyword evidence="3 5" id="KW-1133">Transmembrane helix</keyword>
<protein>
    <recommendedName>
        <fullName evidence="6">MARVEL domain-containing protein</fullName>
    </recommendedName>
</protein>
<proteinExistence type="predicted"/>
<feature type="transmembrane region" description="Helical" evidence="5">
    <location>
        <begin position="38"/>
        <end position="59"/>
    </location>
</feature>
<keyword evidence="2 5" id="KW-0812">Transmembrane</keyword>
<dbReference type="Proteomes" id="UP001143981">
    <property type="component" value="Unassembled WGS sequence"/>
</dbReference>
<evidence type="ECO:0000313" key="8">
    <source>
        <dbReference type="Proteomes" id="UP001143981"/>
    </source>
</evidence>
<evidence type="ECO:0000256" key="1">
    <source>
        <dbReference type="ARBA" id="ARBA00004141"/>
    </source>
</evidence>
<sequence>MFVTLATLITIPIIAFGNLLASRGFAFATKSNYIISEVANSVLFTVLWFIAGVVMANYAGDGGCGGLSMCQKFKAATAFAWFPFFVFLCNSVVLVMLLLRVRKNGAPMTTLAYEVDFESGNAPAPGAPQNVDAPYAQQGKNDASYYGSSPQVAMPAPTH</sequence>
<evidence type="ECO:0000313" key="7">
    <source>
        <dbReference type="EMBL" id="KAJ1723231.1"/>
    </source>
</evidence>
<dbReference type="Pfam" id="PF01284">
    <property type="entry name" value="MARVEL"/>
    <property type="match status" value="1"/>
</dbReference>
<dbReference type="EMBL" id="JANBOI010002257">
    <property type="protein sequence ID" value="KAJ1723231.1"/>
    <property type="molecule type" value="Genomic_DNA"/>
</dbReference>
<comment type="caution">
    <text evidence="7">The sequence shown here is derived from an EMBL/GenBank/DDBJ whole genome shotgun (WGS) entry which is preliminary data.</text>
</comment>
<feature type="domain" description="MARVEL" evidence="6">
    <location>
        <begin position="4"/>
        <end position="92"/>
    </location>
</feature>
<name>A0A9W7Y1F5_9FUNG</name>
<feature type="transmembrane region" description="Helical" evidence="5">
    <location>
        <begin position="79"/>
        <end position="99"/>
    </location>
</feature>
<accession>A0A9W7Y1F5</accession>
<evidence type="ECO:0000256" key="4">
    <source>
        <dbReference type="ARBA" id="ARBA00023136"/>
    </source>
</evidence>
<evidence type="ECO:0000256" key="2">
    <source>
        <dbReference type="ARBA" id="ARBA00022692"/>
    </source>
</evidence>
<evidence type="ECO:0000256" key="3">
    <source>
        <dbReference type="ARBA" id="ARBA00022989"/>
    </source>
</evidence>
<evidence type="ECO:0000256" key="5">
    <source>
        <dbReference type="SAM" id="Phobius"/>
    </source>
</evidence>